<feature type="compositionally biased region" description="Low complexity" evidence="16">
    <location>
        <begin position="9"/>
        <end position="20"/>
    </location>
</feature>
<keyword evidence="20" id="KW-1185">Reference proteome</keyword>
<evidence type="ECO:0000256" key="1">
    <source>
        <dbReference type="ARBA" id="ARBA00004651"/>
    </source>
</evidence>
<feature type="transmembrane region" description="Helical" evidence="17">
    <location>
        <begin position="1598"/>
        <end position="1616"/>
    </location>
</feature>
<accession>A0A9P3PTX3</accession>
<feature type="compositionally biased region" description="Basic and acidic residues" evidence="16">
    <location>
        <begin position="145"/>
        <end position="158"/>
    </location>
</feature>
<feature type="domain" description="Ion transport" evidence="18">
    <location>
        <begin position="1229"/>
        <end position="1515"/>
    </location>
</feature>
<evidence type="ECO:0000313" key="19">
    <source>
        <dbReference type="EMBL" id="GLB42802.1"/>
    </source>
</evidence>
<feature type="transmembrane region" description="Helical" evidence="17">
    <location>
        <begin position="527"/>
        <end position="546"/>
    </location>
</feature>
<feature type="region of interest" description="Disordered" evidence="16">
    <location>
        <begin position="377"/>
        <end position="400"/>
    </location>
</feature>
<keyword evidence="7" id="KW-0106">Calcium</keyword>
<feature type="domain" description="Ion transport" evidence="18">
    <location>
        <begin position="518"/>
        <end position="753"/>
    </location>
</feature>
<dbReference type="OrthoDB" id="416585at2759"/>
<evidence type="ECO:0000256" key="13">
    <source>
        <dbReference type="ARBA" id="ARBA00023303"/>
    </source>
</evidence>
<dbReference type="Proteomes" id="UP001063166">
    <property type="component" value="Unassembled WGS sequence"/>
</dbReference>
<dbReference type="SUPFAM" id="SSF81324">
    <property type="entry name" value="Voltage-gated potassium channels"/>
    <property type="match status" value="4"/>
</dbReference>
<dbReference type="Pfam" id="PF00520">
    <property type="entry name" value="Ion_trans"/>
    <property type="match status" value="4"/>
</dbReference>
<feature type="transmembrane region" description="Helical" evidence="17">
    <location>
        <begin position="858"/>
        <end position="877"/>
    </location>
</feature>
<keyword evidence="5" id="KW-0107">Calcium channel</keyword>
<feature type="compositionally biased region" description="Polar residues" evidence="16">
    <location>
        <begin position="120"/>
        <end position="144"/>
    </location>
</feature>
<evidence type="ECO:0000256" key="3">
    <source>
        <dbReference type="ARBA" id="ARBA00022475"/>
    </source>
</evidence>
<dbReference type="InterPro" id="IPR050599">
    <property type="entry name" value="VDCC_alpha-1_subunit"/>
</dbReference>
<evidence type="ECO:0000256" key="7">
    <source>
        <dbReference type="ARBA" id="ARBA00022837"/>
    </source>
</evidence>
<evidence type="ECO:0000256" key="14">
    <source>
        <dbReference type="ARBA" id="ARBA00061395"/>
    </source>
</evidence>
<feature type="transmembrane region" description="Helical" evidence="17">
    <location>
        <begin position="791"/>
        <end position="812"/>
    </location>
</feature>
<evidence type="ECO:0000256" key="6">
    <source>
        <dbReference type="ARBA" id="ARBA00022692"/>
    </source>
</evidence>
<keyword evidence="11 17" id="KW-0472">Membrane</keyword>
<dbReference type="InterPro" id="IPR027359">
    <property type="entry name" value="Volt_channel_dom_sf"/>
</dbReference>
<evidence type="ECO:0000256" key="5">
    <source>
        <dbReference type="ARBA" id="ARBA00022673"/>
    </source>
</evidence>
<evidence type="ECO:0000256" key="11">
    <source>
        <dbReference type="ARBA" id="ARBA00023136"/>
    </source>
</evidence>
<keyword evidence="13" id="KW-0407">Ion channel</keyword>
<dbReference type="GO" id="GO:0098703">
    <property type="term" value="P:calcium ion import across plasma membrane"/>
    <property type="evidence" value="ECO:0007669"/>
    <property type="project" value="TreeGrafter"/>
</dbReference>
<evidence type="ECO:0000256" key="16">
    <source>
        <dbReference type="SAM" id="MobiDB-lite"/>
    </source>
</evidence>
<keyword evidence="10" id="KW-0406">Ion transport</keyword>
<keyword evidence="2" id="KW-0813">Transport</keyword>
<keyword evidence="3" id="KW-1003">Cell membrane</keyword>
<evidence type="ECO:0000256" key="15">
    <source>
        <dbReference type="ARBA" id="ARBA00067459"/>
    </source>
</evidence>
<feature type="region of interest" description="Disordered" evidence="16">
    <location>
        <begin position="1"/>
        <end position="212"/>
    </location>
</feature>
<comment type="caution">
    <text evidence="19">The sequence shown here is derived from an EMBL/GenBank/DDBJ whole genome shotgun (WGS) entry which is preliminary data.</text>
</comment>
<keyword evidence="8" id="KW-0851">Voltage-gated channel</keyword>
<feature type="transmembrane region" description="Helical" evidence="17">
    <location>
        <begin position="285"/>
        <end position="306"/>
    </location>
</feature>
<name>A0A9P3PTX3_LYOSH</name>
<feature type="domain" description="Ion transport" evidence="18">
    <location>
        <begin position="1564"/>
        <end position="1811"/>
    </location>
</feature>
<feature type="transmembrane region" description="Helical" evidence="17">
    <location>
        <begin position="1488"/>
        <end position="1511"/>
    </location>
</feature>
<reference evidence="19" key="1">
    <citation type="submission" date="2022-07" db="EMBL/GenBank/DDBJ databases">
        <title>The genome of Lyophyllum shimeji provides insight into the initial evolution of ectomycorrhizal fungal genome.</title>
        <authorList>
            <person name="Kobayashi Y."/>
            <person name="Shibata T."/>
            <person name="Hirakawa H."/>
            <person name="Shigenobu S."/>
            <person name="Nishiyama T."/>
            <person name="Yamada A."/>
            <person name="Hasebe M."/>
            <person name="Kawaguchi M."/>
        </authorList>
    </citation>
    <scope>NUCLEOTIDE SEQUENCE</scope>
    <source>
        <strain evidence="19">AT787</strain>
    </source>
</reference>
<feature type="region of interest" description="Disordered" evidence="16">
    <location>
        <begin position="234"/>
        <end position="257"/>
    </location>
</feature>
<comment type="similarity">
    <text evidence="14">Belongs to the calcium channel alpha-1 subunit (TC 1.A.1.11) family.</text>
</comment>
<dbReference type="FunFam" id="1.10.287.70:FF:000093">
    <property type="entry name" value="Calcium channel subunit Cch1"/>
    <property type="match status" value="1"/>
</dbReference>
<feature type="transmembrane region" description="Helical" evidence="17">
    <location>
        <begin position="338"/>
        <end position="362"/>
    </location>
</feature>
<keyword evidence="12" id="KW-0325">Glycoprotein</keyword>
<keyword evidence="4" id="KW-0109">Calcium transport</keyword>
<feature type="region of interest" description="Disordered" evidence="16">
    <location>
        <begin position="2074"/>
        <end position="2097"/>
    </location>
</feature>
<dbReference type="PANTHER" id="PTHR45628:SF7">
    <property type="entry name" value="VOLTAGE-DEPENDENT CALCIUM CHANNEL TYPE A SUBUNIT ALPHA-1"/>
    <property type="match status" value="1"/>
</dbReference>
<feature type="transmembrane region" description="Helical" evidence="17">
    <location>
        <begin position="1683"/>
        <end position="1708"/>
    </location>
</feature>
<feature type="transmembrane region" description="Helical" evidence="17">
    <location>
        <begin position="1266"/>
        <end position="1291"/>
    </location>
</feature>
<dbReference type="InterPro" id="IPR005821">
    <property type="entry name" value="Ion_trans_dom"/>
</dbReference>
<feature type="transmembrane region" description="Helical" evidence="17">
    <location>
        <begin position="1311"/>
        <end position="1335"/>
    </location>
</feature>
<feature type="transmembrane region" description="Helical" evidence="17">
    <location>
        <begin position="1565"/>
        <end position="1586"/>
    </location>
</feature>
<dbReference type="GO" id="GO:0008331">
    <property type="term" value="F:high voltage-gated calcium channel activity"/>
    <property type="evidence" value="ECO:0007669"/>
    <property type="project" value="TreeGrafter"/>
</dbReference>
<keyword evidence="6 17" id="KW-0812">Transmembrane</keyword>
<evidence type="ECO:0000313" key="20">
    <source>
        <dbReference type="Proteomes" id="UP001063166"/>
    </source>
</evidence>
<keyword evidence="9 17" id="KW-1133">Transmembrane helix</keyword>
<dbReference type="Gene3D" id="1.20.120.350">
    <property type="entry name" value="Voltage-gated potassium channels. Chain C"/>
    <property type="match status" value="3"/>
</dbReference>
<feature type="transmembrane region" description="Helical" evidence="17">
    <location>
        <begin position="716"/>
        <end position="742"/>
    </location>
</feature>
<dbReference type="Gene3D" id="1.10.287.70">
    <property type="match status" value="4"/>
</dbReference>
<feature type="region of interest" description="Disordered" evidence="16">
    <location>
        <begin position="428"/>
        <end position="457"/>
    </location>
</feature>
<feature type="transmembrane region" description="Helical" evidence="17">
    <location>
        <begin position="1778"/>
        <end position="1803"/>
    </location>
</feature>
<feature type="domain" description="Ion transport" evidence="18">
    <location>
        <begin position="800"/>
        <end position="1025"/>
    </location>
</feature>
<feature type="transmembrane region" description="Helical" evidence="17">
    <location>
        <begin position="587"/>
        <end position="607"/>
    </location>
</feature>
<evidence type="ECO:0000256" key="8">
    <source>
        <dbReference type="ARBA" id="ARBA00022882"/>
    </source>
</evidence>
<feature type="transmembrane region" description="Helical" evidence="17">
    <location>
        <begin position="824"/>
        <end position="846"/>
    </location>
</feature>
<dbReference type="GO" id="GO:0005891">
    <property type="term" value="C:voltage-gated calcium channel complex"/>
    <property type="evidence" value="ECO:0007669"/>
    <property type="project" value="TreeGrafter"/>
</dbReference>
<feature type="compositionally biased region" description="Polar residues" evidence="16">
    <location>
        <begin position="389"/>
        <end position="400"/>
    </location>
</feature>
<feature type="compositionally biased region" description="Pro residues" evidence="16">
    <location>
        <begin position="434"/>
        <end position="445"/>
    </location>
</feature>
<feature type="compositionally biased region" description="Polar residues" evidence="16">
    <location>
        <begin position="2078"/>
        <end position="2092"/>
    </location>
</feature>
<proteinExistence type="inferred from homology"/>
<feature type="transmembrane region" description="Helical" evidence="17">
    <location>
        <begin position="1628"/>
        <end position="1648"/>
    </location>
</feature>
<feature type="transmembrane region" description="Helical" evidence="17">
    <location>
        <begin position="1356"/>
        <end position="1380"/>
    </location>
</feature>
<sequence length="2123" mass="236509">MEHQEPYLRSPRTPKSSTTSIDLTGSPAGIVTSGPPSPSLGPSDSRGSYSRRRTSWGQREVDAGLDPLRLDPFTQPHTAALAPSAMTTSGSRPAVTAADDIFSSPTDDRSFPFSARYGNQHYNVNPYSTSRAGPSTASLITPRQSESEDGHREDDEAHLTSNMSRNGAVGEYDEADPEGSAALTPRRRGRSVRYSVSPSPLKKTSSAVKSMSRSIRRASVRVVNLGSAGLEGQLRLGDGGDVGRGKRSDDDEEPLPDLTKALPLRGRTLGYFGPESRVRLALFNFLVYPWTEPVILVLIIINAVVLTSQAAPSLTLSTSDGTAVPPRIKGYFHAWEDYVLFALFILFTLEAFARICVSGFLFDPEIPVPSLFRSPLKNQSDPYPPTPSGAPNSALSRSGSLSQVTLQRGTSFTKRVQHLKGALLQPFALKSPAPGSPYPREPPPSEVTLTATEPPSHPTNPFADKILNAARDVHSTVREPPTATFLSRALRSDNPDAISLPFRLSITQTHDKALRNIPYLRQSWTRIDFIAITSFWITFALAVSGLERGAFHIGIFRALSVIRTARLLTITSGTTTIMHSLKTARPLLARVAYFVLFAMVLFSIIGVQSFKGSLRRTCVLSPTLGEQEQQIEGQFCGGYIDPVTLNPTGYVMLDGTISATTKGYICPLGQTCKEQDNPANGVESFDAIWFSVLQVLITASANGFSPLMYSMIDAEYFFSCFFFIICVLVLNFWLINLFVAVITNTFSAIRAETKKSAFGAAPLVPINDEQDDGWTAEDGRKPKRSNIAKTIYGYTRWCWVLLALASLALQASRTVDVVPMHELVMYYGELGITIAFDFEIVLRILATLPDWRSFFSHGNNWLDLILAVGSSIIQIPVIHNSSVYPWFTILQLARFYRVILVVPRMKPLLLAVFGNMYGLANMSLFLLLINYIAALAALQLLRGDIGEDTPMNFGDVWNAFLAMYQVASTENWPDILYSTTAAEIRLGQTVVVAVYVSTWLLFANFVVVQMFIAVINENFQVAEESKKGQQASNYWASTQAQEGSAAWLRKLNPYRWVKANPVKVKVENLPANLVLPMQKSLVQDYSVPRMDGRSPVTQRPAAATWKPRHYSSRSLNALQRLFAGEARSDDVPMSTLRHGRAETDHDEETERHLELLASVNPAATTSQDVQDLMYERRAQKADFIRNHPTYDKTFWIFSQKNVLRRMCQKVVRPANGERIFGTPCSPIAHPIFQLIIFLTVVGGIVTETIATPVYRRNYFLQHGLQVGAWFDVAESTFGFMLVIEFIIKIIADGFAFTPNAYIRSIWNVFDFFIMIGILVNVTTGLIFVGGLSRFTRALKALRALRLITLIDKMRNTFQSLILSGAIRILDAAMLAILYMIPYAVWGLNLFAGKMNTCNDSDVKGMADCTGEYTNTVLGDAFGFPVPRVWDNPSPSTTFSFDSFRSSLLLLFEIVSLEGWIDAMNVATSITGKNLQPETNNAPFNATFFLVYNLLGGIVILTLFVSIIIGNFSSKTGSAFLTKAQREWIDLQKLFRRQKPSKRPPTRPSNPVRAWCFDRAIHKHGWWSRAMTVLFVLHILALMTQTFSPRRLTDTLRNYFFLTITFIYLIDVVVRFFGLGWKSFRANGWNIFDIVVAGGSFITTLIFQFGTPGLAVQQLQRLFLVSIAFKLVQRANSLNMLFKTAVASLPVIISLLGLWLVLFIFFSILCVEVFSLTKWGSGETRNKNFSSVGSSMVMLAFMSVGEGWNQYMHDYTITYPRCTNNADDVTESDCGSERWAFALFIAWNLLSMYIFVNLFTGVVVENFSYVFQTSAGGAKSITREQMRSFKKVWAEFANPRTNYLERHRFVPFFAKLSGAFEVKIYPTEYSIPNIVEVCKESQESGMNWSSRIVSDVVPGKPAIDMGKLEAVLSGLDYAAIRKRRAIYSRLYHEASISIQQGRGISFNDMLILLAHHKLIVDGEALTLQELVPRTETNKLVTDLVNLDRVRSLLKTISCRRRFLAYKARLAAEQQQHEIPSIVVDTLPEPLSPGTPDGSHYGSAPGSPTLKQRFHSPDVSLALDLSSGLQRSSRRLSDVSMFSTDRGYSSQRSSMEADPQNVLASIENSKWGDLMNEAVDEDERM</sequence>
<feature type="region of interest" description="Disordered" evidence="16">
    <location>
        <begin position="2024"/>
        <end position="2051"/>
    </location>
</feature>
<gene>
    <name evidence="19" type="primary">CCH1</name>
    <name evidence="19" type="ORF">LshimejAT787_1202510</name>
</gene>
<dbReference type="EMBL" id="BRPK01000012">
    <property type="protein sequence ID" value="GLB42802.1"/>
    <property type="molecule type" value="Genomic_DNA"/>
</dbReference>
<evidence type="ECO:0000256" key="10">
    <source>
        <dbReference type="ARBA" id="ARBA00023065"/>
    </source>
</evidence>
<evidence type="ECO:0000259" key="18">
    <source>
        <dbReference type="Pfam" id="PF00520"/>
    </source>
</evidence>
<feature type="transmembrane region" description="Helical" evidence="17">
    <location>
        <begin position="687"/>
        <end position="704"/>
    </location>
</feature>
<dbReference type="PANTHER" id="PTHR45628">
    <property type="entry name" value="VOLTAGE-DEPENDENT CALCIUM CHANNEL TYPE A SUBUNIT ALPHA-1"/>
    <property type="match status" value="1"/>
</dbReference>
<feature type="transmembrane region" description="Helical" evidence="17">
    <location>
        <begin position="909"/>
        <end position="933"/>
    </location>
</feature>
<evidence type="ECO:0000256" key="12">
    <source>
        <dbReference type="ARBA" id="ARBA00023180"/>
    </source>
</evidence>
<evidence type="ECO:0000256" key="17">
    <source>
        <dbReference type="SAM" id="Phobius"/>
    </source>
</evidence>
<comment type="subcellular location">
    <subcellularLocation>
        <location evidence="1">Cell membrane</location>
        <topology evidence="1">Multi-pass membrane protein</topology>
    </subcellularLocation>
</comment>
<organism evidence="19 20">
    <name type="scientific">Lyophyllum shimeji</name>
    <name type="common">Hon-shimeji</name>
    <name type="synonym">Tricholoma shimeji</name>
    <dbReference type="NCBI Taxonomy" id="47721"/>
    <lineage>
        <taxon>Eukaryota</taxon>
        <taxon>Fungi</taxon>
        <taxon>Dikarya</taxon>
        <taxon>Basidiomycota</taxon>
        <taxon>Agaricomycotina</taxon>
        <taxon>Agaricomycetes</taxon>
        <taxon>Agaricomycetidae</taxon>
        <taxon>Agaricales</taxon>
        <taxon>Tricholomatineae</taxon>
        <taxon>Lyophyllaceae</taxon>
        <taxon>Lyophyllum</taxon>
    </lineage>
</organism>
<evidence type="ECO:0000256" key="4">
    <source>
        <dbReference type="ARBA" id="ARBA00022568"/>
    </source>
</evidence>
<feature type="transmembrane region" description="Helical" evidence="17">
    <location>
        <begin position="1231"/>
        <end position="1254"/>
    </location>
</feature>
<protein>
    <recommendedName>
        <fullName evidence="15">Calcium-channel protein CCH1</fullName>
    </recommendedName>
</protein>
<evidence type="ECO:0000256" key="9">
    <source>
        <dbReference type="ARBA" id="ARBA00022989"/>
    </source>
</evidence>
<evidence type="ECO:0000256" key="2">
    <source>
        <dbReference type="ARBA" id="ARBA00022448"/>
    </source>
</evidence>